<accession>A0A4Y4B5K1</accession>
<reference evidence="1 2" key="1">
    <citation type="submission" date="2019-06" db="EMBL/GenBank/DDBJ databases">
        <title>Whole genome shotgun sequence of Microbacterium liquefaciens NBRC 15037.</title>
        <authorList>
            <person name="Hosoyama A."/>
            <person name="Uohara A."/>
            <person name="Ohji S."/>
            <person name="Ichikawa N."/>
        </authorList>
    </citation>
    <scope>NUCLEOTIDE SEQUENCE [LARGE SCALE GENOMIC DNA]</scope>
    <source>
        <strain evidence="1 2">NBRC 15037</strain>
    </source>
</reference>
<organism evidence="1 2">
    <name type="scientific">Microbacterium maritypicum</name>
    <name type="common">Microbacterium liquefaciens</name>
    <dbReference type="NCBI Taxonomy" id="33918"/>
    <lineage>
        <taxon>Bacteria</taxon>
        <taxon>Bacillati</taxon>
        <taxon>Actinomycetota</taxon>
        <taxon>Actinomycetes</taxon>
        <taxon>Micrococcales</taxon>
        <taxon>Microbacteriaceae</taxon>
        <taxon>Microbacterium</taxon>
    </lineage>
</organism>
<dbReference type="AlphaFoldDB" id="A0A4Y4B5K1"/>
<evidence type="ECO:0000313" key="1">
    <source>
        <dbReference type="EMBL" id="GEC75865.1"/>
    </source>
</evidence>
<protein>
    <submittedName>
        <fullName evidence="1">Uncharacterized protein</fullName>
    </submittedName>
</protein>
<name>A0A4Y4B5K1_MICMQ</name>
<sequence length="147" mass="17362">MDSYDIPTPGERRYQALTDLLKTATPDEDVTVSFDDWESAAGVALPDRARRDLAWWASLPRQCQSRVWLRQDRRADADLEAARVLFRHEVYERDNTLERIQSIREHWVGYARNCLEATTIFETNPHRALGWWEPHEIYLLHFVADHQ</sequence>
<evidence type="ECO:0000313" key="2">
    <source>
        <dbReference type="Proteomes" id="UP000317410"/>
    </source>
</evidence>
<proteinExistence type="predicted"/>
<comment type="caution">
    <text evidence="1">The sequence shown here is derived from an EMBL/GenBank/DDBJ whole genome shotgun (WGS) entry which is preliminary data.</text>
</comment>
<dbReference type="Proteomes" id="UP000317410">
    <property type="component" value="Unassembled WGS sequence"/>
</dbReference>
<dbReference type="RefSeq" id="WP_141386821.1">
    <property type="nucleotide sequence ID" value="NZ_BJNQ01000012.1"/>
</dbReference>
<dbReference type="EMBL" id="BJNQ01000012">
    <property type="protein sequence ID" value="GEC75865.1"/>
    <property type="molecule type" value="Genomic_DNA"/>
</dbReference>
<gene>
    <name evidence="1" type="ORF">MLI01_20100</name>
</gene>